<name>A0A1I1RJE6_RUMAL</name>
<dbReference type="Proteomes" id="UP000182192">
    <property type="component" value="Unassembled WGS sequence"/>
</dbReference>
<feature type="transmembrane region" description="Helical" evidence="5">
    <location>
        <begin position="352"/>
        <end position="373"/>
    </location>
</feature>
<feature type="transmembrane region" description="Helical" evidence="5">
    <location>
        <begin position="114"/>
        <end position="137"/>
    </location>
</feature>
<feature type="transmembrane region" description="Helical" evidence="5">
    <location>
        <begin position="21"/>
        <end position="39"/>
    </location>
</feature>
<feature type="domain" description="O-antigen ligase-related" evidence="6">
    <location>
        <begin position="218"/>
        <end position="368"/>
    </location>
</feature>
<accession>A0A1I1RJE6</accession>
<feature type="transmembrane region" description="Helical" evidence="5">
    <location>
        <begin position="187"/>
        <end position="206"/>
    </location>
</feature>
<dbReference type="GO" id="GO:0016874">
    <property type="term" value="F:ligase activity"/>
    <property type="evidence" value="ECO:0007669"/>
    <property type="project" value="UniProtKB-KW"/>
</dbReference>
<reference evidence="7 8" key="1">
    <citation type="submission" date="2016-10" db="EMBL/GenBank/DDBJ databases">
        <authorList>
            <person name="de Groot N.N."/>
        </authorList>
    </citation>
    <scope>NUCLEOTIDE SEQUENCE [LARGE SCALE GENOMIC DNA]</scope>
    <source>
        <strain evidence="7 8">AR67</strain>
    </source>
</reference>
<organism evidence="7 8">
    <name type="scientific">Ruminococcus albus</name>
    <dbReference type="NCBI Taxonomy" id="1264"/>
    <lineage>
        <taxon>Bacteria</taxon>
        <taxon>Bacillati</taxon>
        <taxon>Bacillota</taxon>
        <taxon>Clostridia</taxon>
        <taxon>Eubacteriales</taxon>
        <taxon>Oscillospiraceae</taxon>
        <taxon>Ruminococcus</taxon>
    </lineage>
</organism>
<evidence type="ECO:0000256" key="3">
    <source>
        <dbReference type="ARBA" id="ARBA00022989"/>
    </source>
</evidence>
<feature type="transmembrane region" description="Helical" evidence="5">
    <location>
        <begin position="235"/>
        <end position="250"/>
    </location>
</feature>
<dbReference type="GO" id="GO:0016020">
    <property type="term" value="C:membrane"/>
    <property type="evidence" value="ECO:0007669"/>
    <property type="project" value="UniProtKB-SubCell"/>
</dbReference>
<feature type="transmembrane region" description="Helical" evidence="5">
    <location>
        <begin position="85"/>
        <end position="108"/>
    </location>
</feature>
<dbReference type="InterPro" id="IPR007016">
    <property type="entry name" value="O-antigen_ligase-rel_domated"/>
</dbReference>
<evidence type="ECO:0000313" key="8">
    <source>
        <dbReference type="Proteomes" id="UP000182192"/>
    </source>
</evidence>
<protein>
    <submittedName>
        <fullName evidence="7">O-antigen ligase like membrane protein</fullName>
    </submittedName>
</protein>
<keyword evidence="4 5" id="KW-0472">Membrane</keyword>
<feature type="transmembrane region" description="Helical" evidence="5">
    <location>
        <begin position="51"/>
        <end position="73"/>
    </location>
</feature>
<feature type="transmembrane region" description="Helical" evidence="5">
    <location>
        <begin position="385"/>
        <end position="403"/>
    </location>
</feature>
<evidence type="ECO:0000256" key="1">
    <source>
        <dbReference type="ARBA" id="ARBA00004141"/>
    </source>
</evidence>
<evidence type="ECO:0000256" key="2">
    <source>
        <dbReference type="ARBA" id="ARBA00022692"/>
    </source>
</evidence>
<feature type="transmembrane region" description="Helical" evidence="5">
    <location>
        <begin position="259"/>
        <end position="283"/>
    </location>
</feature>
<dbReference type="RefSeq" id="WP_074963387.1">
    <property type="nucleotide sequence ID" value="NZ_FOKQ01000062.1"/>
</dbReference>
<dbReference type="EMBL" id="FOKQ01000062">
    <property type="protein sequence ID" value="SFD31753.1"/>
    <property type="molecule type" value="Genomic_DNA"/>
</dbReference>
<evidence type="ECO:0000256" key="4">
    <source>
        <dbReference type="ARBA" id="ARBA00023136"/>
    </source>
</evidence>
<feature type="transmembrane region" description="Helical" evidence="5">
    <location>
        <begin position="149"/>
        <end position="167"/>
    </location>
</feature>
<dbReference type="AlphaFoldDB" id="A0A1I1RJE6"/>
<comment type="subcellular location">
    <subcellularLocation>
        <location evidence="1">Membrane</location>
        <topology evidence="1">Multi-pass membrane protein</topology>
    </subcellularLocation>
</comment>
<keyword evidence="3 5" id="KW-1133">Transmembrane helix</keyword>
<gene>
    <name evidence="7" type="ORF">SAMN02910406_03653</name>
</gene>
<dbReference type="Pfam" id="PF04932">
    <property type="entry name" value="Wzy_C"/>
    <property type="match status" value="1"/>
</dbReference>
<evidence type="ECO:0000256" key="5">
    <source>
        <dbReference type="SAM" id="Phobius"/>
    </source>
</evidence>
<keyword evidence="2 5" id="KW-0812">Transmembrane</keyword>
<evidence type="ECO:0000313" key="7">
    <source>
        <dbReference type="EMBL" id="SFD31753.1"/>
    </source>
</evidence>
<evidence type="ECO:0000259" key="6">
    <source>
        <dbReference type="Pfam" id="PF04932"/>
    </source>
</evidence>
<keyword evidence="7" id="KW-0436">Ligase</keyword>
<proteinExistence type="predicted"/>
<sequence length="438" mass="50350">MFNNRFCLKKFTVNENSKVDINQIALVLFFSGKAIEFILNKFFALLGAAYYSEYCLIGIHCFIVLCILSWFIMKQEKQLLKYKSFILIVVICSLFLLKYLFNSSVGIWLSDNTYGFPAVFGLDGGIFSAGVTAYYIIIIQKNSDTVINGLKISNCFIIVYLLFMAYNRTKLGYFWVTGEGGISVQKAYNMSFGYYSCFISTLNVILWIKERKIYNIIVSVVFSLLSIAYGSRGAIIIYLIFALSLFWLFMKEANVAKKLIIISAIFLFGSFFILFYSEIILFLQRILVYFGVSESRTLESLLAGDISDTDTRDELWAIAKELIKDRFPFGYGVFGERPHIGKYYMWGYSHNIFLEIIIAFGFIGVVLLTFFIIKSFSIINSDADRGWIFIFILFFSQCGILLVSNSFWYHPYFWSAIAVGFIHSDIIGDDKKLKRSKI</sequence>